<name>A1ZYQ7_MICM2</name>
<gene>
    <name evidence="1" type="ORF">M23134_06468</name>
</gene>
<proteinExistence type="predicted"/>
<evidence type="ECO:0000313" key="2">
    <source>
        <dbReference type="Proteomes" id="UP000004095"/>
    </source>
</evidence>
<dbReference type="RefSeq" id="WP_002704722.1">
    <property type="nucleotide sequence ID" value="NZ_AAWS01000068.1"/>
</dbReference>
<sequence length="157" mass="18567">MIKVDQVTLTELERVIERVNDSLTETPTERRQNDLLRNFKYLQRIRYGSMAIMSQVLAYKYYYRPRSVHTIINRGLDKIANPAFVETKISVSELFTIREHIKSSPYWMDGKRRHQDVQAAFIKWQSLGEVSFVCSLLGYIYYLRPNTVRLILKSSQL</sequence>
<reference evidence="1 2" key="1">
    <citation type="submission" date="2007-01" db="EMBL/GenBank/DDBJ databases">
        <authorList>
            <person name="Haygood M."/>
            <person name="Podell S."/>
            <person name="Anderson C."/>
            <person name="Hopkinson B."/>
            <person name="Roe K."/>
            <person name="Barbeau K."/>
            <person name="Gaasterland T."/>
            <person name="Ferriera S."/>
            <person name="Johnson J."/>
            <person name="Kravitz S."/>
            <person name="Beeson K."/>
            <person name="Sutton G."/>
            <person name="Rogers Y.-H."/>
            <person name="Friedman R."/>
            <person name="Frazier M."/>
            <person name="Venter J.C."/>
        </authorList>
    </citation>
    <scope>NUCLEOTIDE SEQUENCE [LARGE SCALE GENOMIC DNA]</scope>
    <source>
        <strain evidence="1 2">ATCC 23134</strain>
    </source>
</reference>
<accession>A1ZYQ7</accession>
<keyword evidence="2" id="KW-1185">Reference proteome</keyword>
<dbReference type="AlphaFoldDB" id="A1ZYQ7"/>
<organism evidence="1 2">
    <name type="scientific">Microscilla marina ATCC 23134</name>
    <dbReference type="NCBI Taxonomy" id="313606"/>
    <lineage>
        <taxon>Bacteria</taxon>
        <taxon>Pseudomonadati</taxon>
        <taxon>Bacteroidota</taxon>
        <taxon>Cytophagia</taxon>
        <taxon>Cytophagales</taxon>
        <taxon>Microscillaceae</taxon>
        <taxon>Microscilla</taxon>
    </lineage>
</organism>
<evidence type="ECO:0000313" key="1">
    <source>
        <dbReference type="EMBL" id="EAY24481.1"/>
    </source>
</evidence>
<protein>
    <submittedName>
        <fullName evidence="1">Uncharacterized protein</fullName>
    </submittedName>
</protein>
<dbReference type="Proteomes" id="UP000004095">
    <property type="component" value="Unassembled WGS sequence"/>
</dbReference>
<dbReference type="EMBL" id="AAWS01000068">
    <property type="protein sequence ID" value="EAY24481.1"/>
    <property type="molecule type" value="Genomic_DNA"/>
</dbReference>
<comment type="caution">
    <text evidence="1">The sequence shown here is derived from an EMBL/GenBank/DDBJ whole genome shotgun (WGS) entry which is preliminary data.</text>
</comment>